<feature type="transmembrane region" description="Helical" evidence="1">
    <location>
        <begin position="246"/>
        <end position="270"/>
    </location>
</feature>
<dbReference type="KEGG" id="goe:100904688"/>
<keyword evidence="1" id="KW-1133">Transmembrane helix</keyword>
<dbReference type="Proteomes" id="UP000694867">
    <property type="component" value="Unplaced"/>
</dbReference>
<accession>A0AAJ6QN11</accession>
<proteinExistence type="predicted"/>
<evidence type="ECO:0000313" key="3">
    <source>
        <dbReference type="RefSeq" id="XP_003738112.1"/>
    </source>
</evidence>
<dbReference type="PANTHER" id="PTHR10796:SF92">
    <property type="entry name" value="PATCHED-RELATED, ISOFORM A"/>
    <property type="match status" value="1"/>
</dbReference>
<sequence length="324" mass="37482">MISFYVYLVVGISGCMQLREETDRPIPRPDGPSGKVDLPAYWYLDPLAGYRYGLNINAGIDYWNVETRERLMAMLDEFERTTRNSTGVLTNCWFQRIPRLLGMEEMARIVYPNSSRRDHQTIALKQMLRLKPFSEFDRDIKFNENDTVIVASRCKLRPMRVVDANDEKLMVRNLRRIVAKYPDLNSSINDPSVGVGAVGCSIWFGLDCPLIFLPLVVWKAEFHEFFTTPYVFLHKAEADSDEKMRAAFLCLLLLFLEFYFAASYCLYMMLTTETPKFVWVSLLKVVTLISSFECFHHMLVLPAFVTSNESFRKMIAKMSSISLV</sequence>
<keyword evidence="1" id="KW-0812">Transmembrane</keyword>
<protein>
    <submittedName>
        <fullName evidence="3">Uncharacterized protein LOC100904688</fullName>
    </submittedName>
</protein>
<dbReference type="GeneID" id="100904688"/>
<feature type="transmembrane region" description="Helical" evidence="1">
    <location>
        <begin position="282"/>
        <end position="305"/>
    </location>
</feature>
<evidence type="ECO:0000256" key="1">
    <source>
        <dbReference type="SAM" id="Phobius"/>
    </source>
</evidence>
<keyword evidence="2" id="KW-1185">Reference proteome</keyword>
<gene>
    <name evidence="3" type="primary">LOC100904688</name>
</gene>
<dbReference type="GO" id="GO:0016020">
    <property type="term" value="C:membrane"/>
    <property type="evidence" value="ECO:0007669"/>
    <property type="project" value="TreeGrafter"/>
</dbReference>
<keyword evidence="1" id="KW-0472">Membrane</keyword>
<dbReference type="PANTHER" id="PTHR10796">
    <property type="entry name" value="PATCHED-RELATED"/>
    <property type="match status" value="1"/>
</dbReference>
<dbReference type="RefSeq" id="XP_003738112.1">
    <property type="nucleotide sequence ID" value="XM_003738064.1"/>
</dbReference>
<dbReference type="AlphaFoldDB" id="A0AAJ6QN11"/>
<reference evidence="3" key="1">
    <citation type="submission" date="2025-08" db="UniProtKB">
        <authorList>
            <consortium name="RefSeq"/>
        </authorList>
    </citation>
    <scope>IDENTIFICATION</scope>
</reference>
<organism evidence="2 3">
    <name type="scientific">Galendromus occidentalis</name>
    <name type="common">western predatory mite</name>
    <dbReference type="NCBI Taxonomy" id="34638"/>
    <lineage>
        <taxon>Eukaryota</taxon>
        <taxon>Metazoa</taxon>
        <taxon>Ecdysozoa</taxon>
        <taxon>Arthropoda</taxon>
        <taxon>Chelicerata</taxon>
        <taxon>Arachnida</taxon>
        <taxon>Acari</taxon>
        <taxon>Parasitiformes</taxon>
        <taxon>Mesostigmata</taxon>
        <taxon>Gamasina</taxon>
        <taxon>Phytoseioidea</taxon>
        <taxon>Phytoseiidae</taxon>
        <taxon>Typhlodrominae</taxon>
        <taxon>Galendromus</taxon>
    </lineage>
</organism>
<evidence type="ECO:0000313" key="2">
    <source>
        <dbReference type="Proteomes" id="UP000694867"/>
    </source>
</evidence>
<name>A0AAJ6QN11_9ACAR</name>
<dbReference type="InterPro" id="IPR051697">
    <property type="entry name" value="Patched_domain-protein"/>
</dbReference>